<evidence type="ECO:0000313" key="5">
    <source>
        <dbReference type="Proteomes" id="UP001056937"/>
    </source>
</evidence>
<feature type="domain" description="PBP" evidence="3">
    <location>
        <begin position="30"/>
        <end position="164"/>
    </location>
</feature>
<organism evidence="4 5">
    <name type="scientific">Sphingomonas morindae</name>
    <dbReference type="NCBI Taxonomy" id="1541170"/>
    <lineage>
        <taxon>Bacteria</taxon>
        <taxon>Pseudomonadati</taxon>
        <taxon>Pseudomonadota</taxon>
        <taxon>Alphaproteobacteria</taxon>
        <taxon>Sphingomonadales</taxon>
        <taxon>Sphingomonadaceae</taxon>
        <taxon>Sphingomonas</taxon>
    </lineage>
</organism>
<dbReference type="PROSITE" id="PS51257">
    <property type="entry name" value="PROKAR_LIPOPROTEIN"/>
    <property type="match status" value="1"/>
</dbReference>
<sequence>MPAFPPRFRRAALLPLLLALAAGGCRGPAAGPPPRQIRLVGAVAGFPFATALAEQVARSSPEAIAPLARATGNEAGIAAFCAGKDAPALLLTTRPIAPAVRARCRGGRLLALPFGWTAPVLVPGAAAPAPALTADRLRSAITGAAARWSDIDPALPGAAIALIGPAAPEEVLPGLGAPRRDGRYRAQPADMRLVLAALATAPNALALLPYADAARAGRAPLPLAGIAPDPAAIAAGRYPRVPLLLYVHARDVARWPELRAALRLFVAAMEPGGLFAAKGLVPLDAPARRAVEGAVAKL</sequence>
<evidence type="ECO:0000256" key="2">
    <source>
        <dbReference type="SAM" id="SignalP"/>
    </source>
</evidence>
<evidence type="ECO:0000259" key="3">
    <source>
        <dbReference type="Pfam" id="PF12849"/>
    </source>
</evidence>
<feature type="chain" id="PRO_5046486440" evidence="2">
    <location>
        <begin position="22"/>
        <end position="298"/>
    </location>
</feature>
<accession>A0ABY4XBM2</accession>
<keyword evidence="5" id="KW-1185">Reference proteome</keyword>
<dbReference type="PANTHER" id="PTHR30570">
    <property type="entry name" value="PERIPLASMIC PHOSPHATE BINDING COMPONENT OF PHOSPHATE ABC TRANSPORTER"/>
    <property type="match status" value="1"/>
</dbReference>
<reference evidence="4" key="1">
    <citation type="journal article" date="2022" name="Toxins">
        <title>Genomic Analysis of Sphingopyxis sp. USTB-05 for Biodegrading Cyanobacterial Hepatotoxins.</title>
        <authorList>
            <person name="Liu C."/>
            <person name="Xu Q."/>
            <person name="Zhao Z."/>
            <person name="Zhang H."/>
            <person name="Liu X."/>
            <person name="Yin C."/>
            <person name="Liu Y."/>
            <person name="Yan H."/>
        </authorList>
    </citation>
    <scope>NUCLEOTIDE SEQUENCE</scope>
    <source>
        <strain evidence="4">NBD5</strain>
    </source>
</reference>
<name>A0ABY4XBM2_9SPHN</name>
<keyword evidence="1 2" id="KW-0732">Signal</keyword>
<protein>
    <submittedName>
        <fullName evidence="4">Substrate-binding domain-containing protein</fullName>
    </submittedName>
</protein>
<dbReference type="Proteomes" id="UP001056937">
    <property type="component" value="Chromosome 1"/>
</dbReference>
<dbReference type="RefSeq" id="WP_252167917.1">
    <property type="nucleotide sequence ID" value="NZ_CP084930.1"/>
</dbReference>
<dbReference type="PANTHER" id="PTHR30570:SF1">
    <property type="entry name" value="PHOSPHATE-BINDING PROTEIN PSTS"/>
    <property type="match status" value="1"/>
</dbReference>
<dbReference type="InterPro" id="IPR024370">
    <property type="entry name" value="PBP_domain"/>
</dbReference>
<dbReference type="Gene3D" id="3.40.190.10">
    <property type="entry name" value="Periplasmic binding protein-like II"/>
    <property type="match status" value="2"/>
</dbReference>
<evidence type="ECO:0000256" key="1">
    <source>
        <dbReference type="ARBA" id="ARBA00022729"/>
    </source>
</evidence>
<dbReference type="Pfam" id="PF12849">
    <property type="entry name" value="PBP_like_2"/>
    <property type="match status" value="1"/>
</dbReference>
<gene>
    <name evidence="4" type="ORF">LHA26_06525</name>
</gene>
<proteinExistence type="predicted"/>
<dbReference type="SUPFAM" id="SSF53850">
    <property type="entry name" value="Periplasmic binding protein-like II"/>
    <property type="match status" value="1"/>
</dbReference>
<dbReference type="EMBL" id="CP084930">
    <property type="protein sequence ID" value="USI74111.1"/>
    <property type="molecule type" value="Genomic_DNA"/>
</dbReference>
<evidence type="ECO:0000313" key="4">
    <source>
        <dbReference type="EMBL" id="USI74111.1"/>
    </source>
</evidence>
<dbReference type="InterPro" id="IPR050811">
    <property type="entry name" value="Phosphate_ABC_transporter"/>
</dbReference>
<feature type="signal peptide" evidence="2">
    <location>
        <begin position="1"/>
        <end position="21"/>
    </location>
</feature>